<evidence type="ECO:0000259" key="11">
    <source>
        <dbReference type="Pfam" id="PF00912"/>
    </source>
</evidence>
<protein>
    <recommendedName>
        <fullName evidence="9">peptidoglycan glycosyltransferase</fullName>
        <ecNumber evidence="9">2.4.99.28</ecNumber>
    </recommendedName>
</protein>
<evidence type="ECO:0000256" key="5">
    <source>
        <dbReference type="ARBA" id="ARBA00022960"/>
    </source>
</evidence>
<evidence type="ECO:0000256" key="1">
    <source>
        <dbReference type="ARBA" id="ARBA00004236"/>
    </source>
</evidence>
<comment type="caution">
    <text evidence="12">The sequence shown here is derived from an EMBL/GenBank/DDBJ whole genome shotgun (WGS) entry which is preliminary data.</text>
</comment>
<dbReference type="GO" id="GO:0005886">
    <property type="term" value="C:plasma membrane"/>
    <property type="evidence" value="ECO:0007669"/>
    <property type="project" value="UniProtKB-SubCell"/>
</dbReference>
<evidence type="ECO:0000256" key="7">
    <source>
        <dbReference type="ARBA" id="ARBA00023136"/>
    </source>
</evidence>
<dbReference type="AlphaFoldDB" id="A0A0F8YNX1"/>
<comment type="subcellular location">
    <subcellularLocation>
        <location evidence="1">Cell membrane</location>
    </subcellularLocation>
</comment>
<dbReference type="GO" id="GO:0071555">
    <property type="term" value="P:cell wall organization"/>
    <property type="evidence" value="ECO:0007669"/>
    <property type="project" value="UniProtKB-KW"/>
</dbReference>
<evidence type="ECO:0000256" key="2">
    <source>
        <dbReference type="ARBA" id="ARBA00022475"/>
    </source>
</evidence>
<gene>
    <name evidence="12" type="ORF">LCGC14_3131450</name>
</gene>
<keyword evidence="3" id="KW-0328">Glycosyltransferase</keyword>
<dbReference type="GO" id="GO:0009252">
    <property type="term" value="P:peptidoglycan biosynthetic process"/>
    <property type="evidence" value="ECO:0007669"/>
    <property type="project" value="UniProtKB-KW"/>
</dbReference>
<dbReference type="GO" id="GO:0030288">
    <property type="term" value="C:outer membrane-bounded periplasmic space"/>
    <property type="evidence" value="ECO:0007669"/>
    <property type="project" value="TreeGrafter"/>
</dbReference>
<dbReference type="EMBL" id="LAZR01068353">
    <property type="protein sequence ID" value="KKK49796.1"/>
    <property type="molecule type" value="Genomic_DNA"/>
</dbReference>
<keyword evidence="5" id="KW-0133">Cell shape</keyword>
<dbReference type="EC" id="2.4.99.28" evidence="9"/>
<evidence type="ECO:0000256" key="4">
    <source>
        <dbReference type="ARBA" id="ARBA00022679"/>
    </source>
</evidence>
<feature type="domain" description="Glycosyl transferase family 51" evidence="11">
    <location>
        <begin position="47"/>
        <end position="96"/>
    </location>
</feature>
<dbReference type="Gene3D" id="1.10.3810.10">
    <property type="entry name" value="Biosynthetic peptidoglycan transglycosylase-like"/>
    <property type="match status" value="1"/>
</dbReference>
<sequence length="96" mass="10733">MKILAISLGIILLVLALSLYIPFPSELLQPASLVSLRILDRNGYLLREVLSDKEGKSQWVSLQDISPNLILATVAAEDSRFYEHWGVDTRAILRAI</sequence>
<keyword evidence="2" id="KW-1003">Cell membrane</keyword>
<evidence type="ECO:0000313" key="12">
    <source>
        <dbReference type="EMBL" id="KKK49796.1"/>
    </source>
</evidence>
<dbReference type="Pfam" id="PF00912">
    <property type="entry name" value="Transgly"/>
    <property type="match status" value="1"/>
</dbReference>
<proteinExistence type="predicted"/>
<accession>A0A0F8YNX1</accession>
<dbReference type="PANTHER" id="PTHR32282:SF11">
    <property type="entry name" value="PENICILLIN-BINDING PROTEIN 1B"/>
    <property type="match status" value="1"/>
</dbReference>
<dbReference type="InterPro" id="IPR036950">
    <property type="entry name" value="PBP_transglycosylase"/>
</dbReference>
<evidence type="ECO:0000256" key="10">
    <source>
        <dbReference type="ARBA" id="ARBA00049902"/>
    </source>
</evidence>
<dbReference type="PANTHER" id="PTHR32282">
    <property type="entry name" value="BINDING PROTEIN TRANSPEPTIDASE, PUTATIVE-RELATED"/>
    <property type="match status" value="1"/>
</dbReference>
<keyword evidence="7" id="KW-0472">Membrane</keyword>
<dbReference type="GO" id="GO:0008360">
    <property type="term" value="P:regulation of cell shape"/>
    <property type="evidence" value="ECO:0007669"/>
    <property type="project" value="UniProtKB-KW"/>
</dbReference>
<evidence type="ECO:0000256" key="6">
    <source>
        <dbReference type="ARBA" id="ARBA00022984"/>
    </source>
</evidence>
<keyword evidence="8" id="KW-0961">Cell wall biogenesis/degradation</keyword>
<comment type="catalytic activity">
    <reaction evidence="10">
        <text>[GlcNAc-(1-&gt;4)-Mur2Ac(oyl-L-Ala-gamma-D-Glu-L-Lys-D-Ala-D-Ala)](n)-di-trans,octa-cis-undecaprenyl diphosphate + beta-D-GlcNAc-(1-&gt;4)-Mur2Ac(oyl-L-Ala-gamma-D-Glu-L-Lys-D-Ala-D-Ala)-di-trans,octa-cis-undecaprenyl diphosphate = [GlcNAc-(1-&gt;4)-Mur2Ac(oyl-L-Ala-gamma-D-Glu-L-Lys-D-Ala-D-Ala)](n+1)-di-trans,octa-cis-undecaprenyl diphosphate + di-trans,octa-cis-undecaprenyl diphosphate + H(+)</text>
        <dbReference type="Rhea" id="RHEA:23708"/>
        <dbReference type="Rhea" id="RHEA-COMP:9602"/>
        <dbReference type="Rhea" id="RHEA-COMP:9603"/>
        <dbReference type="ChEBI" id="CHEBI:15378"/>
        <dbReference type="ChEBI" id="CHEBI:58405"/>
        <dbReference type="ChEBI" id="CHEBI:60033"/>
        <dbReference type="ChEBI" id="CHEBI:78435"/>
        <dbReference type="EC" id="2.4.99.28"/>
    </reaction>
</comment>
<evidence type="ECO:0000256" key="3">
    <source>
        <dbReference type="ARBA" id="ARBA00022676"/>
    </source>
</evidence>
<dbReference type="GO" id="GO:0008955">
    <property type="term" value="F:peptidoglycan glycosyltransferase activity"/>
    <property type="evidence" value="ECO:0007669"/>
    <property type="project" value="UniProtKB-EC"/>
</dbReference>
<dbReference type="InterPro" id="IPR050396">
    <property type="entry name" value="Glycosyltr_51/Transpeptidase"/>
</dbReference>
<dbReference type="InterPro" id="IPR023346">
    <property type="entry name" value="Lysozyme-like_dom_sf"/>
</dbReference>
<evidence type="ECO:0000256" key="9">
    <source>
        <dbReference type="ARBA" id="ARBA00044770"/>
    </source>
</evidence>
<keyword evidence="4" id="KW-0808">Transferase</keyword>
<keyword evidence="6" id="KW-0573">Peptidoglycan synthesis</keyword>
<feature type="non-terminal residue" evidence="12">
    <location>
        <position position="96"/>
    </location>
</feature>
<dbReference type="SUPFAM" id="SSF53955">
    <property type="entry name" value="Lysozyme-like"/>
    <property type="match status" value="1"/>
</dbReference>
<dbReference type="InterPro" id="IPR001264">
    <property type="entry name" value="Glyco_trans_51"/>
</dbReference>
<organism evidence="12">
    <name type="scientific">marine sediment metagenome</name>
    <dbReference type="NCBI Taxonomy" id="412755"/>
    <lineage>
        <taxon>unclassified sequences</taxon>
        <taxon>metagenomes</taxon>
        <taxon>ecological metagenomes</taxon>
    </lineage>
</organism>
<name>A0A0F8YNX1_9ZZZZ</name>
<evidence type="ECO:0000256" key="8">
    <source>
        <dbReference type="ARBA" id="ARBA00023316"/>
    </source>
</evidence>
<reference evidence="12" key="1">
    <citation type="journal article" date="2015" name="Nature">
        <title>Complex archaea that bridge the gap between prokaryotes and eukaryotes.</title>
        <authorList>
            <person name="Spang A."/>
            <person name="Saw J.H."/>
            <person name="Jorgensen S.L."/>
            <person name="Zaremba-Niedzwiedzka K."/>
            <person name="Martijn J."/>
            <person name="Lind A.E."/>
            <person name="van Eijk R."/>
            <person name="Schleper C."/>
            <person name="Guy L."/>
            <person name="Ettema T.J."/>
        </authorList>
    </citation>
    <scope>NUCLEOTIDE SEQUENCE</scope>
</reference>